<dbReference type="Proteomes" id="UP001597438">
    <property type="component" value="Unassembled WGS sequence"/>
</dbReference>
<dbReference type="SUPFAM" id="SSF52151">
    <property type="entry name" value="FabD/lysophospholipase-like"/>
    <property type="match status" value="1"/>
</dbReference>
<feature type="active site" description="Nucleophile" evidence="2">
    <location>
        <position position="38"/>
    </location>
</feature>
<evidence type="ECO:0000259" key="3">
    <source>
        <dbReference type="PROSITE" id="PS51635"/>
    </source>
</evidence>
<evidence type="ECO:0000256" key="1">
    <source>
        <dbReference type="ARBA" id="ARBA00023098"/>
    </source>
</evidence>
<dbReference type="InterPro" id="IPR002641">
    <property type="entry name" value="PNPLA_dom"/>
</dbReference>
<keyword evidence="5" id="KW-1185">Reference proteome</keyword>
<feature type="short sequence motif" description="GXGXXG" evidence="2">
    <location>
        <begin position="8"/>
        <end position="13"/>
    </location>
</feature>
<protein>
    <submittedName>
        <fullName evidence="4">Patatin family protein</fullName>
    </submittedName>
</protein>
<keyword evidence="2" id="KW-0442">Lipid degradation</keyword>
<dbReference type="Gene3D" id="3.40.1090.10">
    <property type="entry name" value="Cytosolic phospholipase A2 catalytic domain"/>
    <property type="match status" value="1"/>
</dbReference>
<sequence>MRALVISGGGSKGAFAGGIAEFLINDCQKHYDIFLGTSTGSLLIPLLSIGEISRLKAIYTSVSQKDIFSSNPFIITKKDGEFVMRINHFSILKMFLKGSKSFGESKSLRKLICDIITKEDFHKMKQNKSEVVVTVANLSYNRVEYKRLKDWKYHDFCDWVWASSNMVPFMSLLTKDGNEYADGGMGNIVPISEAINRGACDIDVIVLKTEQPSIKKKPVKNALELTTRAFDFMINQIIVDDVTIGNLQSKHTKVNLNFYYPPELLTKNSLIFDPDLMKDWWQKDYEFAQKNNPHCTSIEPKIDEL</sequence>
<feature type="short sequence motif" description="DGA/G" evidence="2">
    <location>
        <begin position="182"/>
        <end position="184"/>
    </location>
</feature>
<feature type="active site" description="Proton acceptor" evidence="2">
    <location>
        <position position="182"/>
    </location>
</feature>
<dbReference type="Pfam" id="PF01734">
    <property type="entry name" value="Patatin"/>
    <property type="match status" value="1"/>
</dbReference>
<evidence type="ECO:0000313" key="4">
    <source>
        <dbReference type="EMBL" id="MFD2832534.1"/>
    </source>
</evidence>
<reference evidence="5" key="1">
    <citation type="journal article" date="2019" name="Int. J. Syst. Evol. Microbiol.">
        <title>The Global Catalogue of Microorganisms (GCM) 10K type strain sequencing project: providing services to taxonomists for standard genome sequencing and annotation.</title>
        <authorList>
            <consortium name="The Broad Institute Genomics Platform"/>
            <consortium name="The Broad Institute Genome Sequencing Center for Infectious Disease"/>
            <person name="Wu L."/>
            <person name="Ma J."/>
        </authorList>
    </citation>
    <scope>NUCLEOTIDE SEQUENCE [LARGE SCALE GENOMIC DNA]</scope>
    <source>
        <strain evidence="5">KCTC 52925</strain>
    </source>
</reference>
<proteinExistence type="predicted"/>
<gene>
    <name evidence="4" type="ORF">ACFSYS_04490</name>
</gene>
<keyword evidence="1 2" id="KW-0443">Lipid metabolism</keyword>
<evidence type="ECO:0000256" key="2">
    <source>
        <dbReference type="PROSITE-ProRule" id="PRU01161"/>
    </source>
</evidence>
<keyword evidence="2" id="KW-0378">Hydrolase</keyword>
<accession>A0ABW5X2C9</accession>
<dbReference type="InterPro" id="IPR016035">
    <property type="entry name" value="Acyl_Trfase/lysoPLipase"/>
</dbReference>
<evidence type="ECO:0000313" key="5">
    <source>
        <dbReference type="Proteomes" id="UP001597438"/>
    </source>
</evidence>
<organism evidence="4 5">
    <name type="scientific">Christiangramia antarctica</name>
    <dbReference type="NCBI Taxonomy" id="2058158"/>
    <lineage>
        <taxon>Bacteria</taxon>
        <taxon>Pseudomonadati</taxon>
        <taxon>Bacteroidota</taxon>
        <taxon>Flavobacteriia</taxon>
        <taxon>Flavobacteriales</taxon>
        <taxon>Flavobacteriaceae</taxon>
        <taxon>Christiangramia</taxon>
    </lineage>
</organism>
<dbReference type="EMBL" id="JBHUOJ010000008">
    <property type="protein sequence ID" value="MFD2832534.1"/>
    <property type="molecule type" value="Genomic_DNA"/>
</dbReference>
<comment type="caution">
    <text evidence="4">The sequence shown here is derived from an EMBL/GenBank/DDBJ whole genome shotgun (WGS) entry which is preliminary data.</text>
</comment>
<dbReference type="PROSITE" id="PS51635">
    <property type="entry name" value="PNPLA"/>
    <property type="match status" value="1"/>
</dbReference>
<dbReference type="RefSeq" id="WP_251742912.1">
    <property type="nucleotide sequence ID" value="NZ_JBHUOJ010000008.1"/>
</dbReference>
<feature type="short sequence motif" description="GXSXG" evidence="2">
    <location>
        <begin position="36"/>
        <end position="40"/>
    </location>
</feature>
<name>A0ABW5X2C9_9FLAO</name>
<feature type="domain" description="PNPLA" evidence="3">
    <location>
        <begin position="4"/>
        <end position="195"/>
    </location>
</feature>